<dbReference type="GO" id="GO:0005524">
    <property type="term" value="F:ATP binding"/>
    <property type="evidence" value="ECO:0007669"/>
    <property type="project" value="UniProtKB-KW"/>
</dbReference>
<reference evidence="10 11" key="1">
    <citation type="submission" date="2019-07" db="EMBL/GenBank/DDBJ databases">
        <title>WGS assembly of Gossypium tomentosum.</title>
        <authorList>
            <person name="Chen Z.J."/>
            <person name="Sreedasyam A."/>
            <person name="Ando A."/>
            <person name="Song Q."/>
            <person name="De L."/>
            <person name="Hulse-Kemp A."/>
            <person name="Ding M."/>
            <person name="Ye W."/>
            <person name="Kirkbride R."/>
            <person name="Jenkins J."/>
            <person name="Plott C."/>
            <person name="Lovell J."/>
            <person name="Lin Y.-M."/>
            <person name="Vaughn R."/>
            <person name="Liu B."/>
            <person name="Li W."/>
            <person name="Simpson S."/>
            <person name="Scheffler B."/>
            <person name="Saski C."/>
            <person name="Grover C."/>
            <person name="Hu G."/>
            <person name="Conover J."/>
            <person name="Carlson J."/>
            <person name="Shu S."/>
            <person name="Boston L."/>
            <person name="Williams M."/>
            <person name="Peterson D."/>
            <person name="Mcgee K."/>
            <person name="Jones D."/>
            <person name="Wendel J."/>
            <person name="Stelly D."/>
            <person name="Grimwood J."/>
            <person name="Schmutz J."/>
        </authorList>
    </citation>
    <scope>NUCLEOTIDE SEQUENCE [LARGE SCALE GENOMIC DNA]</scope>
    <source>
        <strain evidence="10">7179.01</strain>
    </source>
</reference>
<dbReference type="InterPro" id="IPR038718">
    <property type="entry name" value="SNF2-like_sf"/>
</dbReference>
<dbReference type="PANTHER" id="PTHR45821:SF5">
    <property type="entry name" value="SNF2 DOMAIN-CONTAINING PROTEIN CLASSY 4"/>
    <property type="match status" value="1"/>
</dbReference>
<evidence type="ECO:0000256" key="5">
    <source>
        <dbReference type="ARBA" id="ARBA00022840"/>
    </source>
</evidence>
<dbReference type="InterPro" id="IPR001650">
    <property type="entry name" value="Helicase_C-like"/>
</dbReference>
<dbReference type="PROSITE" id="PS51192">
    <property type="entry name" value="HELICASE_ATP_BIND_1"/>
    <property type="match status" value="1"/>
</dbReference>
<feature type="region of interest" description="Disordered" evidence="7">
    <location>
        <begin position="97"/>
        <end position="208"/>
    </location>
</feature>
<evidence type="ECO:0008006" key="12">
    <source>
        <dbReference type="Google" id="ProtNLM"/>
    </source>
</evidence>
<dbReference type="GO" id="GO:0004386">
    <property type="term" value="F:helicase activity"/>
    <property type="evidence" value="ECO:0007669"/>
    <property type="project" value="UniProtKB-KW"/>
</dbReference>
<dbReference type="CDD" id="cd18793">
    <property type="entry name" value="SF2_C_SNF"/>
    <property type="match status" value="1"/>
</dbReference>
<evidence type="ECO:0000256" key="1">
    <source>
        <dbReference type="ARBA" id="ARBA00004123"/>
    </source>
</evidence>
<evidence type="ECO:0000256" key="3">
    <source>
        <dbReference type="ARBA" id="ARBA00022801"/>
    </source>
</evidence>
<gene>
    <name evidence="10" type="ORF">ES332_D05G280500v1</name>
</gene>
<feature type="compositionally biased region" description="Acidic residues" evidence="7">
    <location>
        <begin position="119"/>
        <end position="136"/>
    </location>
</feature>
<keyword evidence="2" id="KW-0547">Nucleotide-binding</keyword>
<dbReference type="GO" id="GO:0005634">
    <property type="term" value="C:nucleus"/>
    <property type="evidence" value="ECO:0007669"/>
    <property type="project" value="UniProtKB-SubCell"/>
</dbReference>
<evidence type="ECO:0000313" key="10">
    <source>
        <dbReference type="EMBL" id="TYH72799.1"/>
    </source>
</evidence>
<dbReference type="InterPro" id="IPR049730">
    <property type="entry name" value="SNF2/RAD54-like_C"/>
</dbReference>
<dbReference type="GO" id="GO:0016787">
    <property type="term" value="F:hydrolase activity"/>
    <property type="evidence" value="ECO:0007669"/>
    <property type="project" value="UniProtKB-KW"/>
</dbReference>
<proteinExistence type="predicted"/>
<feature type="domain" description="Helicase C-terminal" evidence="9">
    <location>
        <begin position="829"/>
        <end position="998"/>
    </location>
</feature>
<dbReference type="Gene3D" id="3.40.50.300">
    <property type="entry name" value="P-loop containing nucleotide triphosphate hydrolases"/>
    <property type="match status" value="1"/>
</dbReference>
<dbReference type="SMART" id="SM00487">
    <property type="entry name" value="DEXDc"/>
    <property type="match status" value="1"/>
</dbReference>
<dbReference type="EMBL" id="CM017627">
    <property type="protein sequence ID" value="TYH72799.1"/>
    <property type="molecule type" value="Genomic_DNA"/>
</dbReference>
<evidence type="ECO:0000256" key="6">
    <source>
        <dbReference type="ARBA" id="ARBA00023242"/>
    </source>
</evidence>
<keyword evidence="11" id="KW-1185">Reference proteome</keyword>
<evidence type="ECO:0000259" key="8">
    <source>
        <dbReference type="PROSITE" id="PS51192"/>
    </source>
</evidence>
<dbReference type="GO" id="GO:0080188">
    <property type="term" value="P:gene silencing by siRNA-directed DNA methylation"/>
    <property type="evidence" value="ECO:0007669"/>
    <property type="project" value="InterPro"/>
</dbReference>
<keyword evidence="3" id="KW-0378">Hydrolase</keyword>
<dbReference type="PROSITE" id="PS51194">
    <property type="entry name" value="HELICASE_CTER"/>
    <property type="match status" value="1"/>
</dbReference>
<dbReference type="PANTHER" id="PTHR45821">
    <property type="entry name" value="SNF2 DOMAIN-CONTAINING PROTEIN CLASSY 2-RELATED"/>
    <property type="match status" value="1"/>
</dbReference>
<dbReference type="InterPro" id="IPR014001">
    <property type="entry name" value="Helicase_ATP-bd"/>
</dbReference>
<evidence type="ECO:0000256" key="4">
    <source>
        <dbReference type="ARBA" id="ARBA00022806"/>
    </source>
</evidence>
<organism evidence="10 11">
    <name type="scientific">Gossypium tomentosum</name>
    <name type="common">Hawaiian cotton</name>
    <name type="synonym">Gossypium sandvicense</name>
    <dbReference type="NCBI Taxonomy" id="34277"/>
    <lineage>
        <taxon>Eukaryota</taxon>
        <taxon>Viridiplantae</taxon>
        <taxon>Streptophyta</taxon>
        <taxon>Embryophyta</taxon>
        <taxon>Tracheophyta</taxon>
        <taxon>Spermatophyta</taxon>
        <taxon>Magnoliopsida</taxon>
        <taxon>eudicotyledons</taxon>
        <taxon>Gunneridae</taxon>
        <taxon>Pentapetalae</taxon>
        <taxon>rosids</taxon>
        <taxon>malvids</taxon>
        <taxon>Malvales</taxon>
        <taxon>Malvaceae</taxon>
        <taxon>Malvoideae</taxon>
        <taxon>Gossypium</taxon>
    </lineage>
</organism>
<dbReference type="InterPro" id="IPR000330">
    <property type="entry name" value="SNF2_N"/>
</dbReference>
<dbReference type="SMART" id="SM00490">
    <property type="entry name" value="HELICc"/>
    <property type="match status" value="1"/>
</dbReference>
<evidence type="ECO:0000256" key="7">
    <source>
        <dbReference type="SAM" id="MobiDB-lite"/>
    </source>
</evidence>
<feature type="compositionally biased region" description="Acidic residues" evidence="7">
    <location>
        <begin position="144"/>
        <end position="162"/>
    </location>
</feature>
<dbReference type="InterPro" id="IPR044567">
    <property type="entry name" value="CLSY/DRD1"/>
</dbReference>
<keyword evidence="5" id="KW-0067">ATP-binding</keyword>
<evidence type="ECO:0000313" key="11">
    <source>
        <dbReference type="Proteomes" id="UP000322667"/>
    </source>
</evidence>
<dbReference type="Gene3D" id="3.40.50.10810">
    <property type="entry name" value="Tandem AAA-ATPase domain"/>
    <property type="match status" value="1"/>
</dbReference>
<dbReference type="Proteomes" id="UP000322667">
    <property type="component" value="Chromosome D05"/>
</dbReference>
<protein>
    <recommendedName>
        <fullName evidence="12">SNF2 domain-containing protein CLASSY 3-like</fullName>
    </recommendedName>
</protein>
<name>A0A5D2L168_GOSTO</name>
<accession>A0A5D2L168</accession>
<dbReference type="AlphaFoldDB" id="A0A5D2L168"/>
<sequence>MHLPCLALPFSSFHFFLPFSNQVTMLNESMSVASRTRSRKGKAPCGDSSKKRKKTLAVEEVRLAATNMATPQSSVNVKVSLASQKGTAQVQTLREEFDGELRGKDGNDPDPYVICLGSSDDDGDDDEDEDSEDDEALTSTSGEDNSDSSDLDYREEEGEGEDPQSSSSSEDEVEETPSHGIAKRKATEVEFLGENGSTVDEVEETTSHDIAKRKATEVEFLGENGSTVDEVVMKPKSKRRRSASAKSGQVHLLSVFVDSILDNQDSDSSTQGEDPILQQETFENPLPLKFTFGVEDSIVPDKTEFENEMNSLWSEMEISLMSDPTSTLPSPLENEDADVSEFEHDTTTHSLCLQGKHHLVLDEEIGMKCKFCSFLLLEIKDISPPFMTDRFGKYERQFSGIVDYSMFDDLHCEDSNNDMSGFDHSAEIEGTVWEIIPNLKTKLYPHQHEGFEFIWNNIAGGIYRDKSKNSSKGCGGCIISHAPGTGKTLLTIVFLQTYLNEYPSCRPVIVAPRSMLLTWEAEFRKWKVDIPFHNLNTLDFSGKEKPKAIGLYEKFKLKVPRQDRALARRLVKLLSWKSDRGILGISYKLFVQLAVVDNEEKHKCTALNKDVSKILLELPGLFVLDEGHTPRNDDTLIWKALSRIKTERRIILSGTPFQNNFDELFNTLYLVRPKFAEGIQSRHRVEVNNKCSDEEKEAKRKWAYLTGSIGKDDIYEAEKLRELKAVIKPFVHVHNGRILQTTLPGLRHSVVVLRPSDLQSRILERVKETKNALLRDYYVSLISTHPSLLQQLSNKEDIKEKVSSIVSMDMLERIRLKPDKGVKTKFLMELLKLSGALGEKVLVFSQYLEPLNLIVDQIKDFFKWKEMEEILYMDGQCAMKQRQRVINVFNDPTSKARVLLASTKACSEGINLVGGSRVVLLDVTWNPSVERQAICRAYRLGQQRMVYTYHVISSGTMEGLKCYRQAEKDRLSELLFSASHRRDDHHKKGFNCPEDKILEAMVGQEQFTSMIEKIINEPKDSDLIVTYGGL</sequence>
<feature type="domain" description="Helicase ATP-binding" evidence="8">
    <location>
        <begin position="468"/>
        <end position="674"/>
    </location>
</feature>
<comment type="subcellular location">
    <subcellularLocation>
        <location evidence="1">Nucleus</location>
    </subcellularLocation>
</comment>
<feature type="region of interest" description="Disordered" evidence="7">
    <location>
        <begin position="35"/>
        <end position="54"/>
    </location>
</feature>
<dbReference type="SUPFAM" id="SSF52540">
    <property type="entry name" value="P-loop containing nucleoside triphosphate hydrolases"/>
    <property type="match status" value="2"/>
</dbReference>
<dbReference type="Pfam" id="PF00271">
    <property type="entry name" value="Helicase_C"/>
    <property type="match status" value="1"/>
</dbReference>
<evidence type="ECO:0000256" key="2">
    <source>
        <dbReference type="ARBA" id="ARBA00022741"/>
    </source>
</evidence>
<evidence type="ECO:0000259" key="9">
    <source>
        <dbReference type="PROSITE" id="PS51194"/>
    </source>
</evidence>
<keyword evidence="6" id="KW-0539">Nucleus</keyword>
<dbReference type="Pfam" id="PF00176">
    <property type="entry name" value="SNF2-rel_dom"/>
    <property type="match status" value="1"/>
</dbReference>
<keyword evidence="4" id="KW-0347">Helicase</keyword>
<feature type="compositionally biased region" description="Basic and acidic residues" evidence="7">
    <location>
        <begin position="97"/>
        <end position="107"/>
    </location>
</feature>
<dbReference type="InterPro" id="IPR027417">
    <property type="entry name" value="P-loop_NTPase"/>
</dbReference>